<dbReference type="AlphaFoldDB" id="A0A1H2NAL2"/>
<dbReference type="InterPro" id="IPR011014">
    <property type="entry name" value="MscS_channel_TM-2"/>
</dbReference>
<feature type="transmembrane region" description="Helical" evidence="7">
    <location>
        <begin position="411"/>
        <end position="432"/>
    </location>
</feature>
<dbReference type="InterPro" id="IPR023408">
    <property type="entry name" value="MscS_beta-dom_sf"/>
</dbReference>
<accession>A0A1H2NAL2</accession>
<feature type="transmembrane region" description="Helical" evidence="7">
    <location>
        <begin position="257"/>
        <end position="281"/>
    </location>
</feature>
<protein>
    <submittedName>
        <fullName evidence="12">Mechanosensitive ion channel family protein</fullName>
    </submittedName>
</protein>
<feature type="domain" description="Mechanosensitive ion channel MscS C-terminal" evidence="11">
    <location>
        <begin position="713"/>
        <end position="788"/>
    </location>
</feature>
<dbReference type="GO" id="GO:0005886">
    <property type="term" value="C:plasma membrane"/>
    <property type="evidence" value="ECO:0007669"/>
    <property type="project" value="UniProtKB-SubCell"/>
</dbReference>
<evidence type="ECO:0000256" key="2">
    <source>
        <dbReference type="ARBA" id="ARBA00008017"/>
    </source>
</evidence>
<feature type="chain" id="PRO_5044371927" evidence="8">
    <location>
        <begin position="26"/>
        <end position="795"/>
    </location>
</feature>
<proteinExistence type="inferred from homology"/>
<dbReference type="SUPFAM" id="SSF82689">
    <property type="entry name" value="Mechanosensitive channel protein MscS (YggB), C-terminal domain"/>
    <property type="match status" value="1"/>
</dbReference>
<gene>
    <name evidence="12" type="ORF">EIY72_15800</name>
</gene>
<evidence type="ECO:0000256" key="6">
    <source>
        <dbReference type="ARBA" id="ARBA00023136"/>
    </source>
</evidence>
<dbReference type="Gene3D" id="2.30.30.60">
    <property type="match status" value="1"/>
</dbReference>
<dbReference type="InterPro" id="IPR010920">
    <property type="entry name" value="LSM_dom_sf"/>
</dbReference>
<dbReference type="Gene3D" id="3.30.70.100">
    <property type="match status" value="1"/>
</dbReference>
<dbReference type="SUPFAM" id="SSF82861">
    <property type="entry name" value="Mechanosensitive channel protein MscS (YggB), transmembrane region"/>
    <property type="match status" value="1"/>
</dbReference>
<keyword evidence="8" id="KW-0732">Signal</keyword>
<comment type="subcellular location">
    <subcellularLocation>
        <location evidence="1">Cell membrane</location>
        <topology evidence="1">Multi-pass membrane protein</topology>
    </subcellularLocation>
</comment>
<dbReference type="RefSeq" id="WP_093220005.1">
    <property type="nucleotide sequence ID" value="NZ_LT629803.1"/>
</dbReference>
<dbReference type="PANTHER" id="PTHR30347">
    <property type="entry name" value="POTASSIUM CHANNEL RELATED"/>
    <property type="match status" value="1"/>
</dbReference>
<feature type="transmembrane region" description="Helical" evidence="7">
    <location>
        <begin position="504"/>
        <end position="526"/>
    </location>
</feature>
<evidence type="ECO:0000256" key="4">
    <source>
        <dbReference type="ARBA" id="ARBA00022692"/>
    </source>
</evidence>
<dbReference type="InterPro" id="IPR049278">
    <property type="entry name" value="MS_channel_C"/>
</dbReference>
<keyword evidence="3" id="KW-1003">Cell membrane</keyword>
<feature type="transmembrane region" description="Helical" evidence="7">
    <location>
        <begin position="339"/>
        <end position="356"/>
    </location>
</feature>
<dbReference type="Proteomes" id="UP000295254">
    <property type="component" value="Unassembled WGS sequence"/>
</dbReference>
<feature type="transmembrane region" description="Helical" evidence="7">
    <location>
        <begin position="546"/>
        <end position="564"/>
    </location>
</feature>
<feature type="transmembrane region" description="Helical" evidence="7">
    <location>
        <begin position="368"/>
        <end position="390"/>
    </location>
</feature>
<dbReference type="SUPFAM" id="SSF50182">
    <property type="entry name" value="Sm-like ribonucleoproteins"/>
    <property type="match status" value="1"/>
</dbReference>
<feature type="transmembrane region" description="Helical" evidence="7">
    <location>
        <begin position="438"/>
        <end position="456"/>
    </location>
</feature>
<evidence type="ECO:0000259" key="10">
    <source>
        <dbReference type="Pfam" id="PF12607"/>
    </source>
</evidence>
<comment type="caution">
    <text evidence="12">The sequence shown here is derived from an EMBL/GenBank/DDBJ whole genome shotgun (WGS) entry which is preliminary data.</text>
</comment>
<dbReference type="InterPro" id="IPR006685">
    <property type="entry name" value="MscS_channel_2nd"/>
</dbReference>
<dbReference type="PANTHER" id="PTHR30347:SF9">
    <property type="entry name" value="MINICONDUCTANCE MECHANOSENSITIVE CHANNEL MSCM"/>
    <property type="match status" value="1"/>
</dbReference>
<dbReference type="GO" id="GO:0008381">
    <property type="term" value="F:mechanosensitive monoatomic ion channel activity"/>
    <property type="evidence" value="ECO:0007669"/>
    <property type="project" value="UniProtKB-ARBA"/>
</dbReference>
<keyword evidence="5 7" id="KW-1133">Transmembrane helix</keyword>
<evidence type="ECO:0000313" key="12">
    <source>
        <dbReference type="EMBL" id="TDB61527.1"/>
    </source>
</evidence>
<keyword evidence="4 7" id="KW-0812">Transmembrane</keyword>
<name>A0A1H2NAL2_PSEVA</name>
<comment type="similarity">
    <text evidence="2">Belongs to the MscS (TC 1.A.23) family.</text>
</comment>
<dbReference type="Pfam" id="PF00924">
    <property type="entry name" value="MS_channel_2nd"/>
    <property type="match status" value="1"/>
</dbReference>
<dbReference type="Gene3D" id="1.10.287.1260">
    <property type="match status" value="1"/>
</dbReference>
<dbReference type="OrthoDB" id="9799209at2"/>
<organism evidence="12 13">
    <name type="scientific">Pseudomonas vancouverensis</name>
    <dbReference type="NCBI Taxonomy" id="95300"/>
    <lineage>
        <taxon>Bacteria</taxon>
        <taxon>Pseudomonadati</taxon>
        <taxon>Pseudomonadota</taxon>
        <taxon>Gammaproteobacteria</taxon>
        <taxon>Pseudomonadales</taxon>
        <taxon>Pseudomonadaceae</taxon>
        <taxon>Pseudomonas</taxon>
    </lineage>
</organism>
<dbReference type="STRING" id="95300.SAMN05216558_1941"/>
<feature type="transmembrane region" description="Helical" evidence="7">
    <location>
        <begin position="584"/>
        <end position="607"/>
    </location>
</feature>
<feature type="transmembrane region" description="Helical" evidence="7">
    <location>
        <begin position="613"/>
        <end position="632"/>
    </location>
</feature>
<dbReference type="InterPro" id="IPR011066">
    <property type="entry name" value="MscS_channel_C_sf"/>
</dbReference>
<reference evidence="13" key="1">
    <citation type="journal article" date="2019" name="bioRxiv">
        <title>Bacterially produced spermidine induces plant systemic susceptibility to pathogens.</title>
        <authorList>
            <person name="Melnyk R.A."/>
            <person name="Beskrovnaya P.A."/>
            <person name="Liu Z."/>
            <person name="Song Y."/>
            <person name="Haney C.H."/>
        </authorList>
    </citation>
    <scope>NUCLEOTIDE SEQUENCE [LARGE SCALE GENOMIC DNA]</scope>
    <source>
        <strain evidence="13">Dha-51</strain>
    </source>
</reference>
<evidence type="ECO:0000256" key="5">
    <source>
        <dbReference type="ARBA" id="ARBA00022989"/>
    </source>
</evidence>
<feature type="transmembrane region" description="Helical" evidence="7">
    <location>
        <begin position="216"/>
        <end position="236"/>
    </location>
</feature>
<feature type="signal peptide" evidence="8">
    <location>
        <begin position="1"/>
        <end position="25"/>
    </location>
</feature>
<feature type="domain" description="DUF3772" evidence="10">
    <location>
        <begin position="140"/>
        <end position="201"/>
    </location>
</feature>
<dbReference type="Pfam" id="PF21082">
    <property type="entry name" value="MS_channel_3rd"/>
    <property type="match status" value="1"/>
</dbReference>
<keyword evidence="13" id="KW-1185">Reference proteome</keyword>
<dbReference type="EMBL" id="RRZK01000020">
    <property type="protein sequence ID" value="TDB61527.1"/>
    <property type="molecule type" value="Genomic_DNA"/>
</dbReference>
<evidence type="ECO:0000259" key="11">
    <source>
        <dbReference type="Pfam" id="PF21082"/>
    </source>
</evidence>
<dbReference type="InterPro" id="IPR052702">
    <property type="entry name" value="MscS-like_channel"/>
</dbReference>
<dbReference type="InterPro" id="IPR022249">
    <property type="entry name" value="DUF3772"/>
</dbReference>
<sequence>MGKALKSVVFVVLLCLMAQGGWAWAAIMSDDISPQPATTNIGVTANDLLTLQDQLNNLKQQVSLASNYTQLEGAQDLAQTLIQDVDRLTASILPAQAQLQAQLNVLGPVPLDENPLVSSAISTQRAALSEQKDKVDGYLKTLAVLKQSAADLITQIAGIRRSLLEAEVTQQTRSILNPEFWSPLFDLPSDDYQRFAALLQQLEVTHQLAWQPGQRLFTVILLLLALAVWTVGRRWAGRGLAWLCIHRMPEGRLRRSALALASVLATVLSASIAIQLLHYVGTRQIPYTPLVADLAQYLEKLAYTCVLITGLSRALLSIKHPSWRLPDISDPVALAMAPYPIWLAGVLLVLVTLVQMSNVTGMSAGVVMFGRGIVALAVTLILGSLLLRVTKVRRAMAIAGDLPQSAGTLTGLIYAFVAGALVVSMLALLTGYVTMARFITYELVWIFIIFSGFYLLTQLHVDTCDYVFSPKSPPGKGFKQMLGISNPRLEQICTVLSGGGRAALILIAVIALFVGGVGTTLSQLVTNTLNILGGEGLRKFNIVPDNLMHALLALVIGIYLIRTFRRWLDNEFLPKTEMDPGMCASLSTLFANLGYAAVVLLTLSSLGIKWTNLAWIVSALSVGIGFGLQEIVKNFISGLILLTERPVKVGDLISISGVEGDIRRINVRATEIQLSDRSIMIVPNSHLISQNLRNVTLGGSAQGVVTLELLLPLDIDPEQVQNLLLEAYTVHEGILEKPAPYVRFSQLKPEGITLTITGYVASPRTVGAIKSELLFEILKRLGAAGIELAKSPTTP</sequence>
<evidence type="ECO:0000259" key="9">
    <source>
        <dbReference type="Pfam" id="PF00924"/>
    </source>
</evidence>
<evidence type="ECO:0000256" key="7">
    <source>
        <dbReference type="SAM" id="Phobius"/>
    </source>
</evidence>
<evidence type="ECO:0000256" key="8">
    <source>
        <dbReference type="SAM" id="SignalP"/>
    </source>
</evidence>
<keyword evidence="6 7" id="KW-0472">Membrane</keyword>
<feature type="domain" description="Mechanosensitive ion channel MscS" evidence="9">
    <location>
        <begin position="631"/>
        <end position="696"/>
    </location>
</feature>
<evidence type="ECO:0000313" key="13">
    <source>
        <dbReference type="Proteomes" id="UP000295254"/>
    </source>
</evidence>
<evidence type="ECO:0000256" key="3">
    <source>
        <dbReference type="ARBA" id="ARBA00022475"/>
    </source>
</evidence>
<evidence type="ECO:0000256" key="1">
    <source>
        <dbReference type="ARBA" id="ARBA00004651"/>
    </source>
</evidence>
<dbReference type="Pfam" id="PF12607">
    <property type="entry name" value="DUF3772"/>
    <property type="match status" value="1"/>
</dbReference>